<dbReference type="EMBL" id="RJVU01016178">
    <property type="protein sequence ID" value="ROL52385.1"/>
    <property type="molecule type" value="Genomic_DNA"/>
</dbReference>
<feature type="region of interest" description="Disordered" evidence="2">
    <location>
        <begin position="182"/>
        <end position="210"/>
    </location>
</feature>
<dbReference type="Proteomes" id="UP000281406">
    <property type="component" value="Unassembled WGS sequence"/>
</dbReference>
<protein>
    <submittedName>
        <fullName evidence="4">Retrotransposon-derived protein PEG10</fullName>
    </submittedName>
</protein>
<dbReference type="InterPro" id="IPR036875">
    <property type="entry name" value="Znf_CCHC_sf"/>
</dbReference>
<evidence type="ECO:0000313" key="4">
    <source>
        <dbReference type="EMBL" id="ROL52385.1"/>
    </source>
</evidence>
<name>A0A3N0Z1H5_ANAGA</name>
<keyword evidence="5" id="KW-1185">Reference proteome</keyword>
<dbReference type="InterPro" id="IPR032567">
    <property type="entry name" value="RTL1-rel"/>
</dbReference>
<dbReference type="PANTHER" id="PTHR15503:SF22">
    <property type="entry name" value="TRANSPOSON TY3-I GAG POLYPROTEIN"/>
    <property type="match status" value="1"/>
</dbReference>
<evidence type="ECO:0000256" key="1">
    <source>
        <dbReference type="PROSITE-ProRule" id="PRU00047"/>
    </source>
</evidence>
<evidence type="ECO:0000256" key="2">
    <source>
        <dbReference type="SAM" id="MobiDB-lite"/>
    </source>
</evidence>
<reference evidence="4 5" key="1">
    <citation type="submission" date="2018-10" db="EMBL/GenBank/DDBJ databases">
        <title>Genome assembly for a Yunnan-Guizhou Plateau 3E fish, Anabarilius grahami (Regan), and its evolutionary and genetic applications.</title>
        <authorList>
            <person name="Jiang W."/>
        </authorList>
    </citation>
    <scope>NUCLEOTIDE SEQUENCE [LARGE SCALE GENOMIC DNA]</scope>
    <source>
        <strain evidence="4">AG-KIZ</strain>
        <tissue evidence="4">Muscle</tissue>
    </source>
</reference>
<dbReference type="CDD" id="cd00303">
    <property type="entry name" value="retropepsin_like"/>
    <property type="match status" value="1"/>
</dbReference>
<dbReference type="SUPFAM" id="SSF57756">
    <property type="entry name" value="Retrovirus zinc finger-like domains"/>
    <property type="match status" value="1"/>
</dbReference>
<dbReference type="OrthoDB" id="9827795at2759"/>
<dbReference type="GO" id="GO:0008270">
    <property type="term" value="F:zinc ion binding"/>
    <property type="evidence" value="ECO:0007669"/>
    <property type="project" value="UniProtKB-KW"/>
</dbReference>
<keyword evidence="1" id="KW-0479">Metal-binding</keyword>
<sequence length="410" mass="45849">MSSTDPFQELVDGLRRVLATNPPASTPAITFVTAAVTPSPPVYARQSHGQTSALLWLGGEKGFLLQCSLVLEMQPHLYPDDRCKVAFIISQLNGRALQWAETIWSQDGPVTQSLTSFITHFKEFRTLSAASGWNEQSLITTYRQGLDPRVWLHLTAYEDTIGLERFIQLSIRVATRMQSCLEEHQGQPPYSPSLRQPESISPPEPGHEPMQLENNRLTLAEQQRQLSWGLCLYCGATGHVFSTCPIRPPRPMVSAILPSIKRMKPLTTIVLLTAVDVSIQVNALLDSGSAGNFISGALCSQLKLKTTTTASIYQIHSITGKPLSLRHTLPRVGLHSRRPIGVPAMTPVHRRKRQQWVRKCQNWTMWKKVACSNESRFLLHNIDSQISGQLLDPPHNQDLKDLLLTSWCQI</sequence>
<comment type="caution">
    <text evidence="4">The sequence shown here is derived from an EMBL/GenBank/DDBJ whole genome shotgun (WGS) entry which is preliminary data.</text>
</comment>
<dbReference type="GO" id="GO:0003676">
    <property type="term" value="F:nucleic acid binding"/>
    <property type="evidence" value="ECO:0007669"/>
    <property type="project" value="InterPro"/>
</dbReference>
<feature type="domain" description="CCHC-type" evidence="3">
    <location>
        <begin position="231"/>
        <end position="245"/>
    </location>
</feature>
<dbReference type="PANTHER" id="PTHR15503">
    <property type="entry name" value="LDOC1 RELATED"/>
    <property type="match status" value="1"/>
</dbReference>
<organism evidence="4 5">
    <name type="scientific">Anabarilius grahami</name>
    <name type="common">Kanglang fish</name>
    <name type="synonym">Barilius grahami</name>
    <dbReference type="NCBI Taxonomy" id="495550"/>
    <lineage>
        <taxon>Eukaryota</taxon>
        <taxon>Metazoa</taxon>
        <taxon>Chordata</taxon>
        <taxon>Craniata</taxon>
        <taxon>Vertebrata</taxon>
        <taxon>Euteleostomi</taxon>
        <taxon>Actinopterygii</taxon>
        <taxon>Neopterygii</taxon>
        <taxon>Teleostei</taxon>
        <taxon>Ostariophysi</taxon>
        <taxon>Cypriniformes</taxon>
        <taxon>Xenocyprididae</taxon>
        <taxon>Xenocypridinae</taxon>
        <taxon>Xenocypridinae incertae sedis</taxon>
        <taxon>Anabarilius</taxon>
    </lineage>
</organism>
<keyword evidence="1" id="KW-0862">Zinc</keyword>
<dbReference type="AlphaFoldDB" id="A0A3N0Z1H5"/>
<proteinExistence type="predicted"/>
<evidence type="ECO:0000313" key="5">
    <source>
        <dbReference type="Proteomes" id="UP000281406"/>
    </source>
</evidence>
<gene>
    <name evidence="4" type="ORF">DPX16_6614</name>
</gene>
<keyword evidence="1" id="KW-0863">Zinc-finger</keyword>
<dbReference type="InterPro" id="IPR001878">
    <property type="entry name" value="Znf_CCHC"/>
</dbReference>
<evidence type="ECO:0000259" key="3">
    <source>
        <dbReference type="PROSITE" id="PS50158"/>
    </source>
</evidence>
<accession>A0A3N0Z1H5</accession>
<dbReference type="PROSITE" id="PS50158">
    <property type="entry name" value="ZF_CCHC"/>
    <property type="match status" value="1"/>
</dbReference>